<dbReference type="eggNOG" id="ENOG50332AP">
    <property type="taxonomic scope" value="Bacteria"/>
</dbReference>
<dbReference type="Proteomes" id="UP000005546">
    <property type="component" value="Unassembled WGS sequence"/>
</dbReference>
<sequence length="71" mass="8487">MMNRRINISDELYEDEVVCYLAYRYHTTPKKIVQCFLVQDDFIPAPENDSTTFRLEDNEMEIMRGLTCGRF</sequence>
<evidence type="ECO:0000313" key="2">
    <source>
        <dbReference type="Proteomes" id="UP000005546"/>
    </source>
</evidence>
<name>F3QWR0_9BACT</name>
<proteinExistence type="predicted"/>
<evidence type="ECO:0000313" key="1">
    <source>
        <dbReference type="EMBL" id="EGG51965.1"/>
    </source>
</evidence>
<dbReference type="STRING" id="762982.HMPREF9442_02642"/>
<organism evidence="1 2">
    <name type="scientific">Paraprevotella xylaniphila YIT 11841</name>
    <dbReference type="NCBI Taxonomy" id="762982"/>
    <lineage>
        <taxon>Bacteria</taxon>
        <taxon>Pseudomonadati</taxon>
        <taxon>Bacteroidota</taxon>
        <taxon>Bacteroidia</taxon>
        <taxon>Bacteroidales</taxon>
        <taxon>Prevotellaceae</taxon>
        <taxon>Paraprevotella</taxon>
    </lineage>
</organism>
<gene>
    <name evidence="1" type="ORF">HMPREF9442_02642</name>
</gene>
<dbReference type="HOGENOM" id="CLU_2731669_0_0_10"/>
<dbReference type="AlphaFoldDB" id="F3QWR0"/>
<comment type="caution">
    <text evidence="1">The sequence shown here is derived from an EMBL/GenBank/DDBJ whole genome shotgun (WGS) entry which is preliminary data.</text>
</comment>
<dbReference type="EMBL" id="AFBR01000073">
    <property type="protein sequence ID" value="EGG51965.1"/>
    <property type="molecule type" value="Genomic_DNA"/>
</dbReference>
<keyword evidence="2" id="KW-1185">Reference proteome</keyword>
<protein>
    <submittedName>
        <fullName evidence="1">Uncharacterized protein</fullName>
    </submittedName>
</protein>
<reference evidence="1 2" key="1">
    <citation type="submission" date="2011-02" db="EMBL/GenBank/DDBJ databases">
        <authorList>
            <person name="Weinstock G."/>
            <person name="Sodergren E."/>
            <person name="Clifton S."/>
            <person name="Fulton L."/>
            <person name="Fulton B."/>
            <person name="Courtney L."/>
            <person name="Fronick C."/>
            <person name="Harrison M."/>
            <person name="Strong C."/>
            <person name="Farmer C."/>
            <person name="Delahaunty K."/>
            <person name="Markovic C."/>
            <person name="Hall O."/>
            <person name="Minx P."/>
            <person name="Tomlinson C."/>
            <person name="Mitreva M."/>
            <person name="Hou S."/>
            <person name="Chen J."/>
            <person name="Wollam A."/>
            <person name="Pepin K.H."/>
            <person name="Johnson M."/>
            <person name="Bhonagiri V."/>
            <person name="Zhang X."/>
            <person name="Suruliraj S."/>
            <person name="Warren W."/>
            <person name="Chinwalla A."/>
            <person name="Mardis E.R."/>
            <person name="Wilson R.K."/>
        </authorList>
    </citation>
    <scope>NUCLEOTIDE SEQUENCE [LARGE SCALE GENOMIC DNA]</scope>
    <source>
        <strain evidence="1 2">YIT 11841</strain>
    </source>
</reference>
<dbReference type="RefSeq" id="WP_008628735.1">
    <property type="nucleotide sequence ID" value="NZ_GL883870.1"/>
</dbReference>
<accession>F3QWR0</accession>